<name>A0A1E5ILV5_ENDTX</name>
<keyword evidence="5" id="KW-0408">Iron</keyword>
<comment type="cofactor">
    <cofactor evidence="1">
        <name>[4Fe-4S] cluster</name>
        <dbReference type="ChEBI" id="CHEBI:49883"/>
    </cofactor>
</comment>
<dbReference type="GO" id="GO:0051539">
    <property type="term" value="F:4 iron, 4 sulfur cluster binding"/>
    <property type="evidence" value="ECO:0007669"/>
    <property type="project" value="UniProtKB-KW"/>
</dbReference>
<feature type="domain" description="Radical SAM core" evidence="8">
    <location>
        <begin position="67"/>
        <end position="309"/>
    </location>
</feature>
<dbReference type="SFLD" id="SFLDG01060">
    <property type="entry name" value="BATS_domain_containing"/>
    <property type="match status" value="1"/>
</dbReference>
<evidence type="ECO:0000313" key="9">
    <source>
        <dbReference type="EMBL" id="OEG71461.1"/>
    </source>
</evidence>
<keyword evidence="4" id="KW-0479">Metal-binding</keyword>
<dbReference type="PROSITE" id="PS51918">
    <property type="entry name" value="RADICAL_SAM"/>
    <property type="match status" value="1"/>
</dbReference>
<proteinExistence type="predicted"/>
<dbReference type="InterPro" id="IPR058240">
    <property type="entry name" value="rSAM_sf"/>
</dbReference>
<protein>
    <recommendedName>
        <fullName evidence="8">Radical SAM core domain-containing protein</fullName>
    </recommendedName>
</protein>
<evidence type="ECO:0000256" key="2">
    <source>
        <dbReference type="ARBA" id="ARBA00022485"/>
    </source>
</evidence>
<dbReference type="SMART" id="SM00729">
    <property type="entry name" value="Elp3"/>
    <property type="match status" value="1"/>
</dbReference>
<dbReference type="InterPro" id="IPR034428">
    <property type="entry name" value="ThiH/NoCL/HydG-like"/>
</dbReference>
<evidence type="ECO:0000256" key="3">
    <source>
        <dbReference type="ARBA" id="ARBA00022691"/>
    </source>
</evidence>
<dbReference type="InterPro" id="IPR024007">
    <property type="entry name" value="FeFe-hyd_mat_HydG"/>
</dbReference>
<comment type="cofactor">
    <cofactor evidence="7">
        <name>[2Fe-2S] cluster</name>
        <dbReference type="ChEBI" id="CHEBI:190135"/>
    </cofactor>
</comment>
<dbReference type="GO" id="GO:0046872">
    <property type="term" value="F:metal ion binding"/>
    <property type="evidence" value="ECO:0007669"/>
    <property type="project" value="UniProtKB-KW"/>
</dbReference>
<dbReference type="GO" id="GO:0042364">
    <property type="term" value="P:water-soluble vitamin biosynthetic process"/>
    <property type="evidence" value="ECO:0007669"/>
    <property type="project" value="UniProtKB-ARBA"/>
</dbReference>
<dbReference type="GO" id="GO:0003824">
    <property type="term" value="F:catalytic activity"/>
    <property type="evidence" value="ECO:0007669"/>
    <property type="project" value="InterPro"/>
</dbReference>
<dbReference type="SMART" id="SM00876">
    <property type="entry name" value="BATS"/>
    <property type="match status" value="1"/>
</dbReference>
<dbReference type="SFLD" id="SFLDG01081">
    <property type="entry name" value="cleavage_of_the_Ca-Cb_bond_in"/>
    <property type="match status" value="1"/>
</dbReference>
<evidence type="ECO:0000256" key="1">
    <source>
        <dbReference type="ARBA" id="ARBA00001966"/>
    </source>
</evidence>
<evidence type="ECO:0000256" key="5">
    <source>
        <dbReference type="ARBA" id="ARBA00023004"/>
    </source>
</evidence>
<dbReference type="EMBL" id="LNVX01000215">
    <property type="protein sequence ID" value="OEG71461.1"/>
    <property type="molecule type" value="Genomic_DNA"/>
</dbReference>
<dbReference type="CDD" id="cd01335">
    <property type="entry name" value="Radical_SAM"/>
    <property type="match status" value="1"/>
</dbReference>
<gene>
    <name evidence="9" type="ORF">ATZ36_02760</name>
</gene>
<dbReference type="InterPro" id="IPR013785">
    <property type="entry name" value="Aldolase_TIM"/>
</dbReference>
<dbReference type="SFLD" id="SFLDS00029">
    <property type="entry name" value="Radical_SAM"/>
    <property type="match status" value="1"/>
</dbReference>
<evidence type="ECO:0000256" key="6">
    <source>
        <dbReference type="ARBA" id="ARBA00023014"/>
    </source>
</evidence>
<dbReference type="PANTHER" id="PTHR43583">
    <property type="entry name" value="2-IMINOACETATE SYNTHASE"/>
    <property type="match status" value="1"/>
</dbReference>
<evidence type="ECO:0000259" key="8">
    <source>
        <dbReference type="PROSITE" id="PS51918"/>
    </source>
</evidence>
<dbReference type="InterPro" id="IPR007197">
    <property type="entry name" value="rSAM"/>
</dbReference>
<dbReference type="SUPFAM" id="SSF102114">
    <property type="entry name" value="Radical SAM enzymes"/>
    <property type="match status" value="1"/>
</dbReference>
<sequence>MKRIDGIKVNSFLEIKASEKEIDGILEKTKQLKRLSVEESAKLLSVRSSALLKKIYDAASYVKNTVYGRRVVMFVPLYISNFCVNSCLYCGFASNNKLTVRKKLTFQEIKEQTEILLKRGHKRILMVAGEMSSSEENTDYYVGAVKAIYSADYKGNKIKRVNVNVAPMSLSGFKRLKEAGIGTYQIFQETYHEETYRKLHIAGAKSDPDNRLDAIDNAFKAGIDDVGIGPLLGLYDYRFEILAMLMHIEYMEKAYGVGPHTISVPRIEPAPGSAYASAPEYPFADEEFKKLVAVLRLSVPYTGIIMSTREAADMRDVLVNLGVSQVSAESRVTPGGYEDNSVGIPHNDKLERQFSVNDQRTLDEMVKSLLLQGFIPSFCAACYRKNRTGEHFMDFAKSGEIKHMCDINALVTLKEYLEDFAKPELKELGYSLIEKYKTKLDKAGLRVLEKFSNNISCGVRDEYI</sequence>
<comment type="caution">
    <text evidence="9">The sequence shown here is derived from an EMBL/GenBank/DDBJ whole genome shotgun (WGS) entry which is preliminary data.</text>
</comment>
<dbReference type="InterPro" id="IPR006638">
    <property type="entry name" value="Elp3/MiaA/NifB-like_rSAM"/>
</dbReference>
<dbReference type="Proteomes" id="UP000095237">
    <property type="component" value="Unassembled WGS sequence"/>
</dbReference>
<dbReference type="GO" id="GO:0044272">
    <property type="term" value="P:sulfur compound biosynthetic process"/>
    <property type="evidence" value="ECO:0007669"/>
    <property type="project" value="UniProtKB-ARBA"/>
</dbReference>
<keyword evidence="10" id="KW-1185">Reference proteome</keyword>
<dbReference type="Pfam" id="PF06968">
    <property type="entry name" value="BATS"/>
    <property type="match status" value="1"/>
</dbReference>
<evidence type="ECO:0000256" key="7">
    <source>
        <dbReference type="ARBA" id="ARBA00034078"/>
    </source>
</evidence>
<dbReference type="AlphaFoldDB" id="A0A1E5ILV5"/>
<dbReference type="Pfam" id="PF04055">
    <property type="entry name" value="Radical_SAM"/>
    <property type="match status" value="1"/>
</dbReference>
<keyword evidence="6" id="KW-0411">Iron-sulfur</keyword>
<evidence type="ECO:0000313" key="10">
    <source>
        <dbReference type="Proteomes" id="UP000095237"/>
    </source>
</evidence>
<organism evidence="9 10">
    <name type="scientific">Endomicrobium trichonymphae</name>
    <dbReference type="NCBI Taxonomy" id="1408204"/>
    <lineage>
        <taxon>Bacteria</taxon>
        <taxon>Pseudomonadati</taxon>
        <taxon>Elusimicrobiota</taxon>
        <taxon>Endomicrobiia</taxon>
        <taxon>Endomicrobiales</taxon>
        <taxon>Endomicrobiaceae</taxon>
        <taxon>Candidatus Endomicrobiellum</taxon>
    </lineage>
</organism>
<keyword evidence="2" id="KW-0004">4Fe-4S</keyword>
<dbReference type="NCBIfam" id="TIGR03955">
    <property type="entry name" value="rSAM_HydG"/>
    <property type="match status" value="1"/>
</dbReference>
<reference evidence="9 10" key="1">
    <citation type="submission" date="2015-11" db="EMBL/GenBank/DDBJ databases">
        <title>Evidence for parallel genomic evolution in an endosymbiosis of termite gut flagellates.</title>
        <authorList>
            <person name="Zheng H."/>
        </authorList>
    </citation>
    <scope>NUCLEOTIDE SEQUENCE [LARGE SCALE GENOMIC DNA]</scope>
    <source>
        <strain evidence="9 10">CET450</strain>
    </source>
</reference>
<dbReference type="SFLD" id="SFLDF00319">
    <property type="entry name" value="Fe_hydrogenase_maturase_(HydG"/>
    <property type="match status" value="1"/>
</dbReference>
<dbReference type="InterPro" id="IPR010722">
    <property type="entry name" value="BATS_dom"/>
</dbReference>
<accession>A0A1E5ILV5</accession>
<dbReference type="Gene3D" id="3.20.20.70">
    <property type="entry name" value="Aldolase class I"/>
    <property type="match status" value="1"/>
</dbReference>
<keyword evidence="3" id="KW-0949">S-adenosyl-L-methionine</keyword>
<evidence type="ECO:0000256" key="4">
    <source>
        <dbReference type="ARBA" id="ARBA00022723"/>
    </source>
</evidence>
<dbReference type="PANTHER" id="PTHR43583:SF2">
    <property type="entry name" value="THIAZOLE BIOSYNTHESIS PROTEIN"/>
    <property type="match status" value="1"/>
</dbReference>